<dbReference type="GO" id="GO:0035861">
    <property type="term" value="C:site of double-strand break"/>
    <property type="evidence" value="ECO:0007669"/>
    <property type="project" value="TreeGrafter"/>
</dbReference>
<evidence type="ECO:0000313" key="6">
    <source>
        <dbReference type="Proteomes" id="UP000515180"/>
    </source>
</evidence>
<dbReference type="KEGG" id="bim:100747206"/>
<dbReference type="SUPFAM" id="SSF50249">
    <property type="entry name" value="Nucleic acid-binding proteins"/>
    <property type="match status" value="1"/>
</dbReference>
<keyword evidence="3" id="KW-0238">DNA-binding</keyword>
<dbReference type="SUPFAM" id="SSF46785">
    <property type="entry name" value="Winged helix' DNA-binding domain"/>
    <property type="match status" value="1"/>
</dbReference>
<evidence type="ECO:0000256" key="1">
    <source>
        <dbReference type="ARBA" id="ARBA00004123"/>
    </source>
</evidence>
<dbReference type="GeneID" id="100747206"/>
<dbReference type="Gene3D" id="2.40.50.140">
    <property type="entry name" value="Nucleic acid-binding proteins"/>
    <property type="match status" value="1"/>
</dbReference>
<dbReference type="OrthoDB" id="25571at2759"/>
<name>A0A6P3DVU2_BOMIM</name>
<dbReference type="GO" id="GO:0006260">
    <property type="term" value="P:DNA replication"/>
    <property type="evidence" value="ECO:0007669"/>
    <property type="project" value="TreeGrafter"/>
</dbReference>
<dbReference type="InterPro" id="IPR014892">
    <property type="entry name" value="RPA_C"/>
</dbReference>
<evidence type="ECO:0000256" key="2">
    <source>
        <dbReference type="ARBA" id="ARBA00007815"/>
    </source>
</evidence>
<dbReference type="InterPro" id="IPR036388">
    <property type="entry name" value="WH-like_DNA-bd_sf"/>
</dbReference>
<dbReference type="RefSeq" id="XP_003488889.1">
    <property type="nucleotide sequence ID" value="XM_003488841.4"/>
</dbReference>
<keyword evidence="6" id="KW-1185">Reference proteome</keyword>
<comment type="subcellular location">
    <subcellularLocation>
        <location evidence="1">Nucleus</location>
    </subcellularLocation>
</comment>
<dbReference type="InterPro" id="IPR040260">
    <property type="entry name" value="RFA2-like"/>
</dbReference>
<dbReference type="GO" id="GO:0003697">
    <property type="term" value="F:single-stranded DNA binding"/>
    <property type="evidence" value="ECO:0007669"/>
    <property type="project" value="TreeGrafter"/>
</dbReference>
<dbReference type="Gene3D" id="1.10.10.10">
    <property type="entry name" value="Winged helix-like DNA-binding domain superfamily/Winged helix DNA-binding domain"/>
    <property type="match status" value="1"/>
</dbReference>
<evidence type="ECO:0000259" key="5">
    <source>
        <dbReference type="Pfam" id="PF08784"/>
    </source>
</evidence>
<dbReference type="InterPro" id="IPR036390">
    <property type="entry name" value="WH_DNA-bd_sf"/>
</dbReference>
<sequence length="246" mass="28179">MWSSDLDSSINPRGGFLESFNKTDGTKERKKQTIVPAMIGNLLSFSSTDEPKLWEIPARMFMIVGLVRNVEETTTKISYDIEDETGTITALKWLEMDKKTSDTTMQINTYVRIVGFLREQTDKRHILILRMWPLQTLNELINHILEVTYVTLKARMMAKDVTTLEKEQDNKNDLNGEAAYYGMSEAQTLVYKIIHAQNDTESGIERDKIKEKVPNSLSGQVDEILDFLSSEGHIYTTSSDDYFKTT</sequence>
<feature type="domain" description="Replication protein A C-terminal" evidence="5">
    <location>
        <begin position="169"/>
        <end position="238"/>
    </location>
</feature>
<protein>
    <submittedName>
        <fullName evidence="7">Replication protein A 32 kDa subunit-like</fullName>
    </submittedName>
</protein>
<dbReference type="AlphaFoldDB" id="A0A6P3DVU2"/>
<dbReference type="InterPro" id="IPR012340">
    <property type="entry name" value="NA-bd_OB-fold"/>
</dbReference>
<dbReference type="PANTHER" id="PTHR13989">
    <property type="entry name" value="REPLICATION PROTEIN A-RELATED"/>
    <property type="match status" value="1"/>
</dbReference>
<dbReference type="Pfam" id="PF08784">
    <property type="entry name" value="RPA_C"/>
    <property type="match status" value="1"/>
</dbReference>
<evidence type="ECO:0000256" key="4">
    <source>
        <dbReference type="ARBA" id="ARBA00023242"/>
    </source>
</evidence>
<dbReference type="GO" id="GO:0000724">
    <property type="term" value="P:double-strand break repair via homologous recombination"/>
    <property type="evidence" value="ECO:0007669"/>
    <property type="project" value="TreeGrafter"/>
</dbReference>
<dbReference type="CDD" id="cd04478">
    <property type="entry name" value="RPA2_DBD_D"/>
    <property type="match status" value="1"/>
</dbReference>
<keyword evidence="4" id="KW-0539">Nucleus</keyword>
<gene>
    <name evidence="7" type="primary">LOC100747206</name>
</gene>
<dbReference type="PANTHER" id="PTHR13989:SF16">
    <property type="entry name" value="REPLICATION PROTEIN A2"/>
    <property type="match status" value="1"/>
</dbReference>
<evidence type="ECO:0000313" key="7">
    <source>
        <dbReference type="RefSeq" id="XP_003488889.1"/>
    </source>
</evidence>
<dbReference type="GO" id="GO:0006289">
    <property type="term" value="P:nucleotide-excision repair"/>
    <property type="evidence" value="ECO:0007669"/>
    <property type="project" value="TreeGrafter"/>
</dbReference>
<evidence type="ECO:0000256" key="3">
    <source>
        <dbReference type="ARBA" id="ARBA00023125"/>
    </source>
</evidence>
<comment type="similarity">
    <text evidence="2">Belongs to the replication factor A protein 2 family.</text>
</comment>
<proteinExistence type="inferred from homology"/>
<dbReference type="GO" id="GO:0005662">
    <property type="term" value="C:DNA replication factor A complex"/>
    <property type="evidence" value="ECO:0007669"/>
    <property type="project" value="TreeGrafter"/>
</dbReference>
<dbReference type="Proteomes" id="UP000515180">
    <property type="component" value="Unplaced"/>
</dbReference>
<accession>A0A6P3DVU2</accession>
<organism evidence="6 7">
    <name type="scientific">Bombus impatiens</name>
    <name type="common">Bumblebee</name>
    <dbReference type="NCBI Taxonomy" id="132113"/>
    <lineage>
        <taxon>Eukaryota</taxon>
        <taxon>Metazoa</taxon>
        <taxon>Ecdysozoa</taxon>
        <taxon>Arthropoda</taxon>
        <taxon>Hexapoda</taxon>
        <taxon>Insecta</taxon>
        <taxon>Pterygota</taxon>
        <taxon>Neoptera</taxon>
        <taxon>Endopterygota</taxon>
        <taxon>Hymenoptera</taxon>
        <taxon>Apocrita</taxon>
        <taxon>Aculeata</taxon>
        <taxon>Apoidea</taxon>
        <taxon>Anthophila</taxon>
        <taxon>Apidae</taxon>
        <taxon>Bombus</taxon>
        <taxon>Pyrobombus</taxon>
    </lineage>
</organism>
<reference evidence="7" key="1">
    <citation type="submission" date="2025-08" db="UniProtKB">
        <authorList>
            <consortium name="RefSeq"/>
        </authorList>
    </citation>
    <scope>IDENTIFICATION</scope>
</reference>
<dbReference type="GO" id="GO:0000781">
    <property type="term" value="C:chromosome, telomeric region"/>
    <property type="evidence" value="ECO:0007669"/>
    <property type="project" value="TreeGrafter"/>
</dbReference>
<dbReference type="OMA" id="TFHFIDC"/>